<evidence type="ECO:0000313" key="10">
    <source>
        <dbReference type="EMBL" id="AQU70423.1"/>
    </source>
</evidence>
<feature type="transmembrane region" description="Helical" evidence="7">
    <location>
        <begin position="285"/>
        <end position="305"/>
    </location>
</feature>
<protein>
    <submittedName>
        <fullName evidence="10">Sugar ABC transporter permease</fullName>
    </submittedName>
</protein>
<keyword evidence="4 7" id="KW-0812">Transmembrane</keyword>
<evidence type="ECO:0000256" key="4">
    <source>
        <dbReference type="ARBA" id="ARBA00022692"/>
    </source>
</evidence>
<evidence type="ECO:0000256" key="1">
    <source>
        <dbReference type="ARBA" id="ARBA00004651"/>
    </source>
</evidence>
<feature type="domain" description="ABC transmembrane type-1" evidence="9">
    <location>
        <begin position="116"/>
        <end position="305"/>
    </location>
</feature>
<feature type="transmembrane region" description="Helical" evidence="7">
    <location>
        <begin position="120"/>
        <end position="139"/>
    </location>
</feature>
<keyword evidence="2 7" id="KW-0813">Transport</keyword>
<keyword evidence="6 7" id="KW-0472">Membrane</keyword>
<evidence type="ECO:0000256" key="6">
    <source>
        <dbReference type="ARBA" id="ARBA00023136"/>
    </source>
</evidence>
<feature type="region of interest" description="Disordered" evidence="8">
    <location>
        <begin position="1"/>
        <end position="39"/>
    </location>
</feature>
<organism evidence="10 11">
    <name type="scientific">Streptomyces niveus</name>
    <name type="common">Streptomyces spheroides</name>
    <dbReference type="NCBI Taxonomy" id="193462"/>
    <lineage>
        <taxon>Bacteria</taxon>
        <taxon>Bacillati</taxon>
        <taxon>Actinomycetota</taxon>
        <taxon>Actinomycetes</taxon>
        <taxon>Kitasatosporales</taxon>
        <taxon>Streptomycetaceae</taxon>
        <taxon>Streptomyces</taxon>
    </lineage>
</organism>
<dbReference type="Pfam" id="PF00528">
    <property type="entry name" value="BPD_transp_1"/>
    <property type="match status" value="1"/>
</dbReference>
<gene>
    <name evidence="10" type="ORF">BBN63_33885</name>
</gene>
<evidence type="ECO:0000259" key="9">
    <source>
        <dbReference type="PROSITE" id="PS50928"/>
    </source>
</evidence>
<proteinExistence type="inferred from homology"/>
<evidence type="ECO:0000256" key="5">
    <source>
        <dbReference type="ARBA" id="ARBA00022989"/>
    </source>
</evidence>
<dbReference type="KEGG" id="snw:BBN63_33885"/>
<reference evidence="10 11" key="1">
    <citation type="submission" date="2016-11" db="EMBL/GenBank/DDBJ databases">
        <title>Complete genome sequence of Streptomyces niveus SCSIO 3406.</title>
        <authorList>
            <person name="Zhu Q."/>
            <person name="Cheng W."/>
            <person name="Song Y."/>
            <person name="Li Q."/>
            <person name="Ju J."/>
        </authorList>
    </citation>
    <scope>NUCLEOTIDE SEQUENCE [LARGE SCALE GENOMIC DNA]</scope>
    <source>
        <strain evidence="10 11">SCSIO 3406</strain>
    </source>
</reference>
<dbReference type="GO" id="GO:0055085">
    <property type="term" value="P:transmembrane transport"/>
    <property type="evidence" value="ECO:0007669"/>
    <property type="project" value="InterPro"/>
</dbReference>
<evidence type="ECO:0000256" key="2">
    <source>
        <dbReference type="ARBA" id="ARBA00022448"/>
    </source>
</evidence>
<dbReference type="GO" id="GO:0005886">
    <property type="term" value="C:plasma membrane"/>
    <property type="evidence" value="ECO:0007669"/>
    <property type="project" value="UniProtKB-SubCell"/>
</dbReference>
<dbReference type="SUPFAM" id="SSF161098">
    <property type="entry name" value="MetI-like"/>
    <property type="match status" value="1"/>
</dbReference>
<comment type="subcellular location">
    <subcellularLocation>
        <location evidence="1 7">Cell membrane</location>
        <topology evidence="1 7">Multi-pass membrane protein</topology>
    </subcellularLocation>
</comment>
<accession>A0A1U9R2G5</accession>
<feature type="transmembrane region" description="Helical" evidence="7">
    <location>
        <begin position="151"/>
        <end position="172"/>
    </location>
</feature>
<name>A0A1U9R2G5_STRNV</name>
<evidence type="ECO:0000256" key="8">
    <source>
        <dbReference type="SAM" id="MobiDB-lite"/>
    </source>
</evidence>
<dbReference type="CDD" id="cd06261">
    <property type="entry name" value="TM_PBP2"/>
    <property type="match status" value="1"/>
</dbReference>
<dbReference type="RefSeq" id="WP_078079118.1">
    <property type="nucleotide sequence ID" value="NZ_CP018047.1"/>
</dbReference>
<dbReference type="Gene3D" id="1.10.3720.10">
    <property type="entry name" value="MetI-like"/>
    <property type="match status" value="1"/>
</dbReference>
<dbReference type="InterPro" id="IPR000515">
    <property type="entry name" value="MetI-like"/>
</dbReference>
<keyword evidence="11" id="KW-1185">Reference proteome</keyword>
<feature type="transmembrane region" description="Helical" evidence="7">
    <location>
        <begin position="226"/>
        <end position="248"/>
    </location>
</feature>
<dbReference type="OrthoDB" id="2063054at2"/>
<evidence type="ECO:0000256" key="3">
    <source>
        <dbReference type="ARBA" id="ARBA00022475"/>
    </source>
</evidence>
<dbReference type="InterPro" id="IPR035906">
    <property type="entry name" value="MetI-like_sf"/>
</dbReference>
<sequence length="321" mass="34027">MSSTDALASQPSGPRRSTMPREVARRRRGGGPPPGGGAGRGWHPMLGAGLLPRVLSVLALILMAGVWLLPLAWGVDTSFKSEVDASSGAGDWIPAAGFTLAAYREIFAQGNLPVWALNSLLIGVAVTVLTVVVSALAAYALSRGLFRGRRALLAVTVASIMVPPQILIVPLFRQMLAMNLVDTYAAVILPQVVAPVMVYILKKFFDAVPRELEEAARIDGAGSVRIFVSVVLPLSRPILAAVSIFVFITTWNNFLWPFIITSDPTLMTLPVGLSSVKDSYGLQNAQASAASVLAAIPLLVVFMLFQRQIVKSVATTGLGGQ</sequence>
<feature type="compositionally biased region" description="Polar residues" evidence="8">
    <location>
        <begin position="1"/>
        <end position="12"/>
    </location>
</feature>
<evidence type="ECO:0000313" key="11">
    <source>
        <dbReference type="Proteomes" id="UP000189677"/>
    </source>
</evidence>
<dbReference type="EMBL" id="CP018047">
    <property type="protein sequence ID" value="AQU70423.1"/>
    <property type="molecule type" value="Genomic_DNA"/>
</dbReference>
<dbReference type="AlphaFoldDB" id="A0A1U9R2G5"/>
<comment type="similarity">
    <text evidence="7">Belongs to the binding-protein-dependent transport system permease family.</text>
</comment>
<dbReference type="PROSITE" id="PS50928">
    <property type="entry name" value="ABC_TM1"/>
    <property type="match status" value="1"/>
</dbReference>
<dbReference type="Proteomes" id="UP000189677">
    <property type="component" value="Chromosome"/>
</dbReference>
<evidence type="ECO:0000256" key="7">
    <source>
        <dbReference type="RuleBase" id="RU363032"/>
    </source>
</evidence>
<feature type="transmembrane region" description="Helical" evidence="7">
    <location>
        <begin position="184"/>
        <end position="205"/>
    </location>
</feature>
<keyword evidence="3" id="KW-1003">Cell membrane</keyword>
<dbReference type="PANTHER" id="PTHR43744:SF12">
    <property type="entry name" value="ABC TRANSPORTER PERMEASE PROTEIN MG189-RELATED"/>
    <property type="match status" value="1"/>
</dbReference>
<feature type="transmembrane region" description="Helical" evidence="7">
    <location>
        <begin position="50"/>
        <end position="73"/>
    </location>
</feature>
<dbReference type="PANTHER" id="PTHR43744">
    <property type="entry name" value="ABC TRANSPORTER PERMEASE PROTEIN MG189-RELATED-RELATED"/>
    <property type="match status" value="1"/>
</dbReference>
<keyword evidence="5 7" id="KW-1133">Transmembrane helix</keyword>